<dbReference type="Proteomes" id="UP000623467">
    <property type="component" value="Unassembled WGS sequence"/>
</dbReference>
<keyword evidence="1" id="KW-0732">Signal</keyword>
<evidence type="ECO:0000313" key="2">
    <source>
        <dbReference type="EMBL" id="KAF7350821.1"/>
    </source>
</evidence>
<proteinExistence type="predicted"/>
<name>A0A8H6Y250_9AGAR</name>
<gene>
    <name evidence="2" type="ORF">MSAN_01643900</name>
</gene>
<evidence type="ECO:0000313" key="3">
    <source>
        <dbReference type="Proteomes" id="UP000623467"/>
    </source>
</evidence>
<evidence type="ECO:0000256" key="1">
    <source>
        <dbReference type="SAM" id="SignalP"/>
    </source>
</evidence>
<comment type="caution">
    <text evidence="2">The sequence shown here is derived from an EMBL/GenBank/DDBJ whole genome shotgun (WGS) entry which is preliminary data.</text>
</comment>
<dbReference type="EMBL" id="JACAZH010000014">
    <property type="protein sequence ID" value="KAF7350821.1"/>
    <property type="molecule type" value="Genomic_DNA"/>
</dbReference>
<feature type="signal peptide" evidence="1">
    <location>
        <begin position="1"/>
        <end position="19"/>
    </location>
</feature>
<reference evidence="2" key="1">
    <citation type="submission" date="2020-05" db="EMBL/GenBank/DDBJ databases">
        <title>Mycena genomes resolve the evolution of fungal bioluminescence.</title>
        <authorList>
            <person name="Tsai I.J."/>
        </authorList>
    </citation>
    <scope>NUCLEOTIDE SEQUENCE</scope>
    <source>
        <strain evidence="2">160909Yilan</strain>
    </source>
</reference>
<feature type="chain" id="PRO_5034962894" evidence="1">
    <location>
        <begin position="20"/>
        <end position="332"/>
    </location>
</feature>
<dbReference type="AlphaFoldDB" id="A0A8H6Y250"/>
<protein>
    <submittedName>
        <fullName evidence="2">Uncharacterized protein</fullName>
    </submittedName>
</protein>
<dbReference type="OrthoDB" id="2972047at2759"/>
<accession>A0A8H6Y250</accession>
<sequence>MFSQLLAFGLGALKTPLLAITYGANFDASVAPTKPFVGIEPGNYKIFNQEFGNGTLRAYSANEVISVANDRNSVGPYEIWSVSPSGECGSNEFTIANRGLGDGTYGQVITTYGKGDSFSIEPAGDDLFTVGSYSLPHFYFLTIFGKIKVPNEDEVWSVTPEIQESPVFIKGQDGYATRWRFEEDVTFHSPEDGCDDARIGWRPVRVEPCIEAVSVRRDEKWTAYDALSPQAATLLSGEKLADAPYVESGQLRGSPTTLSVLPLPLNTSMARVSSSSPPSTPLTRLRTKVAPPTLARFPSWIRCFLHPSKLFTFPSYTSCTHYVRSARASRMQ</sequence>
<organism evidence="2 3">
    <name type="scientific">Mycena sanguinolenta</name>
    <dbReference type="NCBI Taxonomy" id="230812"/>
    <lineage>
        <taxon>Eukaryota</taxon>
        <taxon>Fungi</taxon>
        <taxon>Dikarya</taxon>
        <taxon>Basidiomycota</taxon>
        <taxon>Agaricomycotina</taxon>
        <taxon>Agaricomycetes</taxon>
        <taxon>Agaricomycetidae</taxon>
        <taxon>Agaricales</taxon>
        <taxon>Marasmiineae</taxon>
        <taxon>Mycenaceae</taxon>
        <taxon>Mycena</taxon>
    </lineage>
</organism>
<keyword evidence="3" id="KW-1185">Reference proteome</keyword>